<dbReference type="Pfam" id="PF00975">
    <property type="entry name" value="Thioesterase"/>
    <property type="match status" value="1"/>
</dbReference>
<dbReference type="Proteomes" id="UP000664096">
    <property type="component" value="Unassembled WGS sequence"/>
</dbReference>
<name>A0A939EB14_9HYPH</name>
<feature type="domain" description="Thioesterase" evidence="1">
    <location>
        <begin position="97"/>
        <end position="197"/>
    </location>
</feature>
<dbReference type="SUPFAM" id="SSF53474">
    <property type="entry name" value="alpha/beta-Hydrolases"/>
    <property type="match status" value="1"/>
</dbReference>
<dbReference type="RefSeq" id="WP_207139435.1">
    <property type="nucleotide sequence ID" value="NZ_JAEKJZ010000001.1"/>
</dbReference>
<dbReference type="EMBL" id="JAEKJZ010000001">
    <property type="protein sequence ID" value="MBN9669902.1"/>
    <property type="molecule type" value="Genomic_DNA"/>
</dbReference>
<organism evidence="2 3">
    <name type="scientific">Roseibium aggregatum</name>
    <dbReference type="NCBI Taxonomy" id="187304"/>
    <lineage>
        <taxon>Bacteria</taxon>
        <taxon>Pseudomonadati</taxon>
        <taxon>Pseudomonadota</taxon>
        <taxon>Alphaproteobacteria</taxon>
        <taxon>Hyphomicrobiales</taxon>
        <taxon>Stappiaceae</taxon>
        <taxon>Roseibium</taxon>
    </lineage>
</organism>
<comment type="caution">
    <text evidence="2">The sequence shown here is derived from an EMBL/GenBank/DDBJ whole genome shotgun (WGS) entry which is preliminary data.</text>
</comment>
<dbReference type="InterPro" id="IPR029058">
    <property type="entry name" value="AB_hydrolase_fold"/>
</dbReference>
<evidence type="ECO:0000313" key="3">
    <source>
        <dbReference type="Proteomes" id="UP000664096"/>
    </source>
</evidence>
<evidence type="ECO:0000313" key="2">
    <source>
        <dbReference type="EMBL" id="MBN9669902.1"/>
    </source>
</evidence>
<dbReference type="InterPro" id="IPR001031">
    <property type="entry name" value="Thioesterase"/>
</dbReference>
<gene>
    <name evidence="2" type="ORF">JF539_06095</name>
</gene>
<reference evidence="2" key="1">
    <citation type="submission" date="2020-12" db="EMBL/GenBank/DDBJ databases">
        <title>Oil enriched cultivation method for isolating marine PHA-producing bacteria.</title>
        <authorList>
            <person name="Zheng W."/>
            <person name="Yu S."/>
            <person name="Huang Y."/>
        </authorList>
    </citation>
    <scope>NUCLEOTIDE SEQUENCE</scope>
    <source>
        <strain evidence="2">SY-2-12</strain>
    </source>
</reference>
<proteinExistence type="predicted"/>
<dbReference type="AlphaFoldDB" id="A0A939EB14"/>
<evidence type="ECO:0000259" key="1">
    <source>
        <dbReference type="Pfam" id="PF00975"/>
    </source>
</evidence>
<dbReference type="Gene3D" id="3.40.50.1820">
    <property type="entry name" value="alpha/beta hydrolase"/>
    <property type="match status" value="1"/>
</dbReference>
<accession>A0A939EB14</accession>
<sequence length="376" mass="41954">MKPDAKQSLLTHASRCSSREIGDREVLKDSLNVNKLLLLIRYFYDDVGVELDVNSFYIWQTIHSLAKAVERNRALEIPKLLTLKEGDPAKALVVYAGGVNCFLEIKSVLEGIDYDGVIYGMCLTDFDRPHGEPASVADEVEASLDELARRGVTGQVNLLGYSFGGVFALELARKLRETGRDVGFVGLIDTPQNEHAWPLPVWLGFVAKRIRRKLKRLTARRSSQGSQSIPVDGVWSGDVQKTFLHRLKPLVFRFLRPDFKIYPELAPEWVGNYTPDYARAGRQLLRMKGLFRPKRYDGKVVFYRALGGSPIDCDPKRVWPRYLPNAEWVDIKGNHLSAVVGRNGVALGENVGGRLRALDTVKPPSAAPATVEANVA</sequence>
<protein>
    <recommendedName>
        <fullName evidence="1">Thioesterase domain-containing protein</fullName>
    </recommendedName>
</protein>